<dbReference type="InterPro" id="IPR019346">
    <property type="entry name" value="Ribosomal_mL42"/>
</dbReference>
<dbReference type="KEGG" id="lgi:LOTGIDRAFT_173557"/>
<proteinExistence type="inferred from homology"/>
<dbReference type="EMBL" id="KB200938">
    <property type="protein sequence ID" value="ESO99719.1"/>
    <property type="molecule type" value="Genomic_DNA"/>
</dbReference>
<evidence type="ECO:0000256" key="2">
    <source>
        <dbReference type="ARBA" id="ARBA00005556"/>
    </source>
</evidence>
<keyword evidence="6" id="KW-0687">Ribonucleoprotein</keyword>
<dbReference type="Proteomes" id="UP000030746">
    <property type="component" value="Unassembled WGS sequence"/>
</dbReference>
<dbReference type="HOGENOM" id="CLU_142926_1_0_1"/>
<dbReference type="GeneID" id="20242426"/>
<keyword evidence="10" id="KW-1185">Reference proteome</keyword>
<name>V4CCT3_LOTGI</name>
<evidence type="ECO:0000256" key="3">
    <source>
        <dbReference type="ARBA" id="ARBA00022946"/>
    </source>
</evidence>
<sequence>MGYLYNVSSVLSSNSSLTNYSDDSSSKSKKKPVTHSCLSPDKSAILCWHPEQEFPYEHTRPVPRNPIELAQGETVLKIQYVRDAQMINKRPEGPNDVELANILYETKHRFFPKPGKKYRKVNPPKDRDSL</sequence>
<keyword evidence="4" id="KW-0689">Ribosomal protein</keyword>
<reference evidence="9 10" key="1">
    <citation type="journal article" date="2013" name="Nature">
        <title>Insights into bilaterian evolution from three spiralian genomes.</title>
        <authorList>
            <person name="Simakov O."/>
            <person name="Marletaz F."/>
            <person name="Cho S.J."/>
            <person name="Edsinger-Gonzales E."/>
            <person name="Havlak P."/>
            <person name="Hellsten U."/>
            <person name="Kuo D.H."/>
            <person name="Larsson T."/>
            <person name="Lv J."/>
            <person name="Arendt D."/>
            <person name="Savage R."/>
            <person name="Osoegawa K."/>
            <person name="de Jong P."/>
            <person name="Grimwood J."/>
            <person name="Chapman J.A."/>
            <person name="Shapiro H."/>
            <person name="Aerts A."/>
            <person name="Otillar R.P."/>
            <person name="Terry A.Y."/>
            <person name="Boore J.L."/>
            <person name="Grigoriev I.V."/>
            <person name="Lindberg D.R."/>
            <person name="Seaver E.C."/>
            <person name="Weisblat D.A."/>
            <person name="Putnam N.H."/>
            <person name="Rokhsar D.S."/>
        </authorList>
    </citation>
    <scope>NUCLEOTIDE SEQUENCE [LARGE SCALE GENOMIC DNA]</scope>
</reference>
<evidence type="ECO:0000256" key="6">
    <source>
        <dbReference type="ARBA" id="ARBA00023274"/>
    </source>
</evidence>
<comment type="subcellular location">
    <subcellularLocation>
        <location evidence="1">Mitochondrion</location>
    </subcellularLocation>
</comment>
<comment type="similarity">
    <text evidence="2">Belongs to the mitochondrion-specific ribosomal protein mL42 family.</text>
</comment>
<dbReference type="CTD" id="20242426"/>
<evidence type="ECO:0000256" key="8">
    <source>
        <dbReference type="SAM" id="MobiDB-lite"/>
    </source>
</evidence>
<evidence type="ECO:0000256" key="7">
    <source>
        <dbReference type="ARBA" id="ARBA00035189"/>
    </source>
</evidence>
<dbReference type="RefSeq" id="XP_009049578.1">
    <property type="nucleotide sequence ID" value="XM_009051330.1"/>
</dbReference>
<dbReference type="OrthoDB" id="1107506at2759"/>
<protein>
    <recommendedName>
        <fullName evidence="7">Large ribosomal subunit protein mL42</fullName>
    </recommendedName>
</protein>
<gene>
    <name evidence="9" type="ORF">LOTGIDRAFT_173557</name>
</gene>
<dbReference type="PANTHER" id="PTHR13450:SF4">
    <property type="entry name" value="LARGE RIBOSOMAL SUBUNIT PROTEIN ML42"/>
    <property type="match status" value="1"/>
</dbReference>
<keyword evidence="5" id="KW-0496">Mitochondrion</keyword>
<evidence type="ECO:0000313" key="9">
    <source>
        <dbReference type="EMBL" id="ESO99719.1"/>
    </source>
</evidence>
<evidence type="ECO:0000256" key="5">
    <source>
        <dbReference type="ARBA" id="ARBA00023128"/>
    </source>
</evidence>
<dbReference type="GO" id="GO:0005762">
    <property type="term" value="C:mitochondrial large ribosomal subunit"/>
    <property type="evidence" value="ECO:0007669"/>
    <property type="project" value="TreeGrafter"/>
</dbReference>
<keyword evidence="3" id="KW-0809">Transit peptide</keyword>
<dbReference type="PANTHER" id="PTHR13450">
    <property type="entry name" value="MITOCHONDRIAL 39S RIBOSOMAL PROTEIN L42"/>
    <property type="match status" value="1"/>
</dbReference>
<feature type="compositionally biased region" description="Low complexity" evidence="8">
    <location>
        <begin position="13"/>
        <end position="23"/>
    </location>
</feature>
<organism evidence="9 10">
    <name type="scientific">Lottia gigantea</name>
    <name type="common">Giant owl limpet</name>
    <dbReference type="NCBI Taxonomy" id="225164"/>
    <lineage>
        <taxon>Eukaryota</taxon>
        <taxon>Metazoa</taxon>
        <taxon>Spiralia</taxon>
        <taxon>Lophotrochozoa</taxon>
        <taxon>Mollusca</taxon>
        <taxon>Gastropoda</taxon>
        <taxon>Patellogastropoda</taxon>
        <taxon>Lottioidea</taxon>
        <taxon>Lottiidae</taxon>
        <taxon>Lottia</taxon>
    </lineage>
</organism>
<dbReference type="STRING" id="225164.V4CCT3"/>
<evidence type="ECO:0000313" key="10">
    <source>
        <dbReference type="Proteomes" id="UP000030746"/>
    </source>
</evidence>
<evidence type="ECO:0000256" key="4">
    <source>
        <dbReference type="ARBA" id="ARBA00022980"/>
    </source>
</evidence>
<evidence type="ECO:0000256" key="1">
    <source>
        <dbReference type="ARBA" id="ARBA00004173"/>
    </source>
</evidence>
<dbReference type="AlphaFoldDB" id="V4CCT3"/>
<dbReference type="OMA" id="NTIETHD"/>
<dbReference type="Pfam" id="PF10210">
    <property type="entry name" value="MRP-S32"/>
    <property type="match status" value="1"/>
</dbReference>
<feature type="region of interest" description="Disordered" evidence="8">
    <location>
        <begin position="13"/>
        <end position="36"/>
    </location>
</feature>
<accession>V4CCT3</accession>